<evidence type="ECO:0000256" key="3">
    <source>
        <dbReference type="ARBA" id="ARBA00023295"/>
    </source>
</evidence>
<organism evidence="9 10">
    <name type="scientific">Phodopus roborovskii</name>
    <name type="common">Roborovski's desert hamster</name>
    <name type="synonym">Cricetulus roborovskii</name>
    <dbReference type="NCBI Taxonomy" id="109678"/>
    <lineage>
        <taxon>Eukaryota</taxon>
        <taxon>Metazoa</taxon>
        <taxon>Chordata</taxon>
        <taxon>Craniata</taxon>
        <taxon>Vertebrata</taxon>
        <taxon>Euteleostomi</taxon>
        <taxon>Mammalia</taxon>
        <taxon>Eutheria</taxon>
        <taxon>Euarchontoglires</taxon>
        <taxon>Glires</taxon>
        <taxon>Rodentia</taxon>
        <taxon>Myomorpha</taxon>
        <taxon>Muroidea</taxon>
        <taxon>Cricetidae</taxon>
        <taxon>Cricetinae</taxon>
        <taxon>Phodopus</taxon>
    </lineage>
</organism>
<evidence type="ECO:0000259" key="6">
    <source>
        <dbReference type="Pfam" id="PF01301"/>
    </source>
</evidence>
<comment type="catalytic activity">
    <reaction evidence="4">
        <text>Hydrolysis of terminal non-reducing beta-D-galactose residues in beta-D-galactosides.</text>
        <dbReference type="EC" id="3.2.1.23"/>
    </reaction>
</comment>
<dbReference type="InterPro" id="IPR031330">
    <property type="entry name" value="Gly_Hdrlase_35_cat"/>
</dbReference>
<gene>
    <name evidence="9" type="primary">Bin2a</name>
    <name evidence="9" type="ORF">PHOROB_LOCUS11868</name>
</gene>
<dbReference type="Pfam" id="PF21317">
    <property type="entry name" value="BetaGal_ABD_1"/>
    <property type="match status" value="1"/>
</dbReference>
<dbReference type="PRINTS" id="PR00742">
    <property type="entry name" value="GLHYDRLASE35"/>
</dbReference>
<proteinExistence type="inferred from homology"/>
<dbReference type="EC" id="3.2.1.23" evidence="4"/>
<dbReference type="InterPro" id="IPR017853">
    <property type="entry name" value="GH"/>
</dbReference>
<dbReference type="SUPFAM" id="SSF49785">
    <property type="entry name" value="Galactose-binding domain-like"/>
    <property type="match status" value="1"/>
</dbReference>
<evidence type="ECO:0000259" key="7">
    <source>
        <dbReference type="Pfam" id="PF21317"/>
    </source>
</evidence>
<evidence type="ECO:0000313" key="10">
    <source>
        <dbReference type="Proteomes" id="UP001152836"/>
    </source>
</evidence>
<dbReference type="Gene3D" id="2.60.120.260">
    <property type="entry name" value="Galactose-binding domain-like"/>
    <property type="match status" value="2"/>
</dbReference>
<dbReference type="Gene3D" id="3.20.20.80">
    <property type="entry name" value="Glycosidases"/>
    <property type="match status" value="1"/>
</dbReference>
<dbReference type="EMBL" id="CALSGD010001501">
    <property type="protein sequence ID" value="CAH6858790.1"/>
    <property type="molecule type" value="Genomic_DNA"/>
</dbReference>
<dbReference type="InterPro" id="IPR019801">
    <property type="entry name" value="Glyco_hydro_35_CS"/>
</dbReference>
<dbReference type="PIRSF" id="PIRSF006336">
    <property type="entry name" value="B-gal"/>
    <property type="match status" value="1"/>
</dbReference>
<dbReference type="PROSITE" id="PS01182">
    <property type="entry name" value="GLYCOSYL_HYDROL_F35"/>
    <property type="match status" value="1"/>
</dbReference>
<dbReference type="AlphaFoldDB" id="A0AAU9ZVT8"/>
<sequence length="640" mass="72959">MLMWTFLGRPECILYLSSALSVMALINRDQLPRLNQSHLTPLMLVTRRVGLKVEGSQFTLEGFPFRIISGTIDYFRIFRQHWRISLRKMYAGGFNTLTTHVPWNLHEPGVGQFHFTENLDLIAFITMASEEGLWVILCPGPYIGSDLDLGGLPSWLLKDPKMKLRTTYKGFTRAMNRYFDHLVPKIAQFQYGKGGPIIAVQIENEYGSYYMDKKYMAYVKTALVSRGISELLMTADDGLNLRKGHLKNVLATVHMKNIKRETYEELKSIQGRSPILMMVYTAKSFDTWGALRNFGDPQMLMKDVKEMFPLGFSFNFYMFHGGTNFGFIGGAQSSNGYLPVVTSYDYCALLTESGAYTPEYRVFQEFFHFVTDAPTIIPPKFARMVAYTPLTVLYFMTLWEVLPHLEEPMKSGKPISMEQLPLNQGNGQSFGYTLYETTIVRGGLLTSKGHIQDRGQVFLDNNYIGVLDHYNDELLIVKNTSKKGQSLRILVENQGRLSSGQDINKERKGLTGDIYLNKTPLRKFTIYSLEMKNAFIQTKLPKLPESWKTVTGHVLGPAFFLSHLRVGDPPQGTYIKVKGWGKGVIFINGQILGRYWTIGPQEALYVPHPWLHPGVNEIMMFEELKGSQKIYFSEKPELGH</sequence>
<dbReference type="FunFam" id="3.20.20.80:FF:000036">
    <property type="entry name" value="Beta-galactosidase"/>
    <property type="match status" value="1"/>
</dbReference>
<keyword evidence="3 4" id="KW-0326">Glycosidase</keyword>
<evidence type="ECO:0000313" key="9">
    <source>
        <dbReference type="EMBL" id="CAH6858790.1"/>
    </source>
</evidence>
<evidence type="ECO:0000256" key="4">
    <source>
        <dbReference type="RuleBase" id="RU000675"/>
    </source>
</evidence>
<feature type="domain" description="Beta-galactosidase galactose-binding" evidence="8">
    <location>
        <begin position="557"/>
        <end position="616"/>
    </location>
</feature>
<dbReference type="InterPro" id="IPR048913">
    <property type="entry name" value="BetaGal_gal-bd"/>
</dbReference>
<dbReference type="InterPro" id="IPR008979">
    <property type="entry name" value="Galactose-bd-like_sf"/>
</dbReference>
<dbReference type="PANTHER" id="PTHR23421">
    <property type="entry name" value="BETA-GALACTOSIDASE RELATED"/>
    <property type="match status" value="1"/>
</dbReference>
<comment type="similarity">
    <text evidence="1 5">Belongs to the glycosyl hydrolase 35 family.</text>
</comment>
<accession>A0AAU9ZVT8</accession>
<keyword evidence="10" id="KW-1185">Reference proteome</keyword>
<dbReference type="Pfam" id="PF21467">
    <property type="entry name" value="BetaGal_gal-bd"/>
    <property type="match status" value="1"/>
</dbReference>
<dbReference type="InterPro" id="IPR001944">
    <property type="entry name" value="Glycoside_Hdrlase_35"/>
</dbReference>
<evidence type="ECO:0000256" key="1">
    <source>
        <dbReference type="ARBA" id="ARBA00009809"/>
    </source>
</evidence>
<dbReference type="InterPro" id="IPR026283">
    <property type="entry name" value="B-gal_1-like"/>
</dbReference>
<feature type="domain" description="Beta-galactosidase 1-like first all-beta" evidence="7">
    <location>
        <begin position="415"/>
        <end position="530"/>
    </location>
</feature>
<dbReference type="Pfam" id="PF01301">
    <property type="entry name" value="Glyco_hydro_35"/>
    <property type="match status" value="1"/>
</dbReference>
<comment type="caution">
    <text evidence="9">The sequence shown here is derived from an EMBL/GenBank/DDBJ whole genome shotgun (WGS) entry which is preliminary data.</text>
</comment>
<feature type="domain" description="Glycoside hydrolase 35 catalytic" evidence="6">
    <location>
        <begin position="57"/>
        <end position="367"/>
    </location>
</feature>
<dbReference type="Proteomes" id="UP001152836">
    <property type="component" value="Unassembled WGS sequence"/>
</dbReference>
<reference evidence="9" key="1">
    <citation type="submission" date="2022-06" db="EMBL/GenBank/DDBJ databases">
        <authorList>
            <person name="Andreotti S."/>
            <person name="Wyler E."/>
        </authorList>
    </citation>
    <scope>NUCLEOTIDE SEQUENCE</scope>
</reference>
<name>A0AAU9ZVT8_PHORO</name>
<dbReference type="GO" id="GO:0004565">
    <property type="term" value="F:beta-galactosidase activity"/>
    <property type="evidence" value="ECO:0007669"/>
    <property type="project" value="UniProtKB-EC"/>
</dbReference>
<keyword evidence="2 4" id="KW-0378">Hydrolase</keyword>
<protein>
    <recommendedName>
        <fullName evidence="4">Beta-galactosidase</fullName>
        <ecNumber evidence="4">3.2.1.23</ecNumber>
    </recommendedName>
</protein>
<dbReference type="InterPro" id="IPR048912">
    <property type="entry name" value="BetaGal1-like_ABD1"/>
</dbReference>
<dbReference type="FunFam" id="2.60.120.260:FF:000049">
    <property type="entry name" value="Beta-galactosidase"/>
    <property type="match status" value="1"/>
</dbReference>
<evidence type="ECO:0000256" key="5">
    <source>
        <dbReference type="RuleBase" id="RU003679"/>
    </source>
</evidence>
<dbReference type="SUPFAM" id="SSF51445">
    <property type="entry name" value="(Trans)glycosidases"/>
    <property type="match status" value="1"/>
</dbReference>
<dbReference type="GO" id="GO:0005975">
    <property type="term" value="P:carbohydrate metabolic process"/>
    <property type="evidence" value="ECO:0007669"/>
    <property type="project" value="InterPro"/>
</dbReference>
<evidence type="ECO:0000256" key="2">
    <source>
        <dbReference type="ARBA" id="ARBA00022801"/>
    </source>
</evidence>
<evidence type="ECO:0000259" key="8">
    <source>
        <dbReference type="Pfam" id="PF21467"/>
    </source>
</evidence>